<dbReference type="PANTHER" id="PTHR43792">
    <property type="entry name" value="GNAT FAMILY, PUTATIVE (AFU_ORTHOLOGUE AFUA_3G00765)-RELATED-RELATED"/>
    <property type="match status" value="1"/>
</dbReference>
<reference evidence="5" key="1">
    <citation type="submission" date="2024-05" db="EMBL/GenBank/DDBJ databases">
        <title>Whole genome shotgun sequence of Streptomyces violascens NBRC 12920.</title>
        <authorList>
            <person name="Komaki H."/>
            <person name="Tamura T."/>
        </authorList>
    </citation>
    <scope>NUCLEOTIDE SEQUENCE</scope>
    <source>
        <strain evidence="5">NBRC 12920</strain>
    </source>
</reference>
<dbReference type="SUPFAM" id="SSF55729">
    <property type="entry name" value="Acyl-CoA N-acyltransferases (Nat)"/>
    <property type="match status" value="1"/>
</dbReference>
<dbReference type="Gene3D" id="3.40.630.30">
    <property type="match status" value="1"/>
</dbReference>
<dbReference type="InterPro" id="IPR016181">
    <property type="entry name" value="Acyl_CoA_acyltransferase"/>
</dbReference>
<keyword evidence="2" id="KW-0012">Acyltransferase</keyword>
<gene>
    <name evidence="5" type="ORF">Sviol_61770</name>
</gene>
<dbReference type="Pfam" id="PF13302">
    <property type="entry name" value="Acetyltransf_3"/>
    <property type="match status" value="1"/>
</dbReference>
<evidence type="ECO:0000313" key="5">
    <source>
        <dbReference type="EMBL" id="GHI41769.1"/>
    </source>
</evidence>
<proteinExistence type="inferred from homology"/>
<evidence type="ECO:0000256" key="2">
    <source>
        <dbReference type="ARBA" id="ARBA00023315"/>
    </source>
</evidence>
<dbReference type="EMBL" id="BNDY01000017">
    <property type="protein sequence ID" value="GHI41769.1"/>
    <property type="molecule type" value="Genomic_DNA"/>
</dbReference>
<dbReference type="InterPro" id="IPR000182">
    <property type="entry name" value="GNAT_dom"/>
</dbReference>
<keyword evidence="6" id="KW-1185">Reference proteome</keyword>
<dbReference type="PROSITE" id="PS51186">
    <property type="entry name" value="GNAT"/>
    <property type="match status" value="1"/>
</dbReference>
<evidence type="ECO:0000313" key="6">
    <source>
        <dbReference type="Proteomes" id="UP001050808"/>
    </source>
</evidence>
<dbReference type="PANTHER" id="PTHR43792:SF8">
    <property type="entry name" value="[RIBOSOMAL PROTEIN US5]-ALANINE N-ACETYLTRANSFERASE"/>
    <property type="match status" value="1"/>
</dbReference>
<dbReference type="Proteomes" id="UP001050808">
    <property type="component" value="Unassembled WGS sequence"/>
</dbReference>
<evidence type="ECO:0000256" key="1">
    <source>
        <dbReference type="ARBA" id="ARBA00022679"/>
    </source>
</evidence>
<organism evidence="5 6">
    <name type="scientific">Streptomyces violascens</name>
    <dbReference type="NCBI Taxonomy" id="67381"/>
    <lineage>
        <taxon>Bacteria</taxon>
        <taxon>Bacillati</taxon>
        <taxon>Actinomycetota</taxon>
        <taxon>Actinomycetes</taxon>
        <taxon>Kitasatosporales</taxon>
        <taxon>Streptomycetaceae</taxon>
        <taxon>Streptomyces</taxon>
    </lineage>
</organism>
<keyword evidence="1" id="KW-0808">Transferase</keyword>
<dbReference type="InterPro" id="IPR051531">
    <property type="entry name" value="N-acetyltransferase"/>
</dbReference>
<accession>A0ABQ3QWW8</accession>
<evidence type="ECO:0000259" key="4">
    <source>
        <dbReference type="PROSITE" id="PS51186"/>
    </source>
</evidence>
<feature type="domain" description="N-acetyltransferase" evidence="4">
    <location>
        <begin position="16"/>
        <end position="184"/>
    </location>
</feature>
<protein>
    <submittedName>
        <fullName evidence="5">Acetyltransferase</fullName>
    </submittedName>
</protein>
<comment type="caution">
    <text evidence="5">The sequence shown here is derived from an EMBL/GenBank/DDBJ whole genome shotgun (WGS) entry which is preliminary data.</text>
</comment>
<evidence type="ECO:0000256" key="3">
    <source>
        <dbReference type="ARBA" id="ARBA00038502"/>
    </source>
</evidence>
<name>A0ABQ3QWW8_9ACTN</name>
<dbReference type="RefSeq" id="WP_189963223.1">
    <property type="nucleotide sequence ID" value="NZ_BMUA01000008.1"/>
</dbReference>
<comment type="similarity">
    <text evidence="3">Belongs to the acetyltransferase family. RimJ subfamily.</text>
</comment>
<sequence length="184" mass="20510">MTVTLRVEATATAGGLVLRPWLPDDAQAVIEAYSDPDIARWTTSPMKSSEDALRWLERQWEGRETGRQFSFAVCEAQPDGGYGKLLCDISLRWNDDGREIGEVGYWTLAHARGQGVAPRALEALSTWAFDAFAGDGLRRLQLIHQIDNLASCRVAEKTGYRLDRILPAYPPYPRDGHVHVRDAG</sequence>